<dbReference type="PROSITE" id="PS51658">
    <property type="entry name" value="BFN"/>
    <property type="match status" value="1"/>
</dbReference>
<reference evidence="2 3" key="1">
    <citation type="submission" date="2019-11" db="EMBL/GenBank/DDBJ databases">
        <title>Comparative genomics of hydrocarbon-degrading Desulfosarcina strains.</title>
        <authorList>
            <person name="Watanabe M."/>
            <person name="Kojima H."/>
            <person name="Fukui M."/>
        </authorList>
    </citation>
    <scope>NUCLEOTIDE SEQUENCE [LARGE SCALE GENOMIC DNA]</scope>
    <source>
        <strain evidence="2 3">28bB2T</strain>
    </source>
</reference>
<evidence type="ECO:0000259" key="1">
    <source>
        <dbReference type="PROSITE" id="PS51658"/>
    </source>
</evidence>
<dbReference type="GO" id="GO:0004518">
    <property type="term" value="F:nuclease activity"/>
    <property type="evidence" value="ECO:0007669"/>
    <property type="project" value="InterPro"/>
</dbReference>
<proteinExistence type="predicted"/>
<sequence length="165" mass="18739">MLHKVTITGLAMDPASNTPIILLKTEQGDQTLPIWIGLLEATSIASALQEIQFDRPMTHDLFKNLTQMLSFQIDRIDICDLKENTFYAEIHFASKERSFTMDARPSDAIALALRFQAPIFVDDRVIEKSRSGQDDGEAIDNSEEGKKWAEYLEKLNPEDFGKYKV</sequence>
<accession>A0A5K7ZQI0</accession>
<protein>
    <recommendedName>
        <fullName evidence="1">BFN domain-containing protein</fullName>
    </recommendedName>
</protein>
<dbReference type="RefSeq" id="WP_155308479.1">
    <property type="nucleotide sequence ID" value="NZ_AP021876.1"/>
</dbReference>
<evidence type="ECO:0000313" key="3">
    <source>
        <dbReference type="Proteomes" id="UP000425960"/>
    </source>
</evidence>
<dbReference type="InterPro" id="IPR003729">
    <property type="entry name" value="Bi_nuclease_dom"/>
</dbReference>
<organism evidence="2 3">
    <name type="scientific">Desulfosarcina ovata subsp. sediminis</name>
    <dbReference type="NCBI Taxonomy" id="885957"/>
    <lineage>
        <taxon>Bacteria</taxon>
        <taxon>Pseudomonadati</taxon>
        <taxon>Thermodesulfobacteriota</taxon>
        <taxon>Desulfobacteria</taxon>
        <taxon>Desulfobacterales</taxon>
        <taxon>Desulfosarcinaceae</taxon>
        <taxon>Desulfosarcina</taxon>
    </lineage>
</organism>
<dbReference type="EMBL" id="AP021876">
    <property type="protein sequence ID" value="BBO79573.1"/>
    <property type="molecule type" value="Genomic_DNA"/>
</dbReference>
<dbReference type="PANTHER" id="PTHR15160:SF1">
    <property type="entry name" value="VON HIPPEL-LINDAU DISEASE TUMOR SUPPRESSOR"/>
    <property type="match status" value="1"/>
</dbReference>
<dbReference type="InterPro" id="IPR036104">
    <property type="entry name" value="BFN_sf"/>
</dbReference>
<dbReference type="PANTHER" id="PTHR15160">
    <property type="entry name" value="VON HIPPEL-LINDAU PROTEIN"/>
    <property type="match status" value="1"/>
</dbReference>
<dbReference type="KEGG" id="dov:DSCO28_01390"/>
<dbReference type="AlphaFoldDB" id="A0A5K7ZQI0"/>
<evidence type="ECO:0000313" key="2">
    <source>
        <dbReference type="EMBL" id="BBO79573.1"/>
    </source>
</evidence>
<dbReference type="Gene3D" id="3.10.690.10">
    <property type="entry name" value="Bifunctional nuclease domain"/>
    <property type="match status" value="1"/>
</dbReference>
<gene>
    <name evidence="2" type="ORF">DSCO28_01390</name>
</gene>
<feature type="domain" description="BFN" evidence="1">
    <location>
        <begin position="2"/>
        <end position="133"/>
    </location>
</feature>
<dbReference type="Proteomes" id="UP000425960">
    <property type="component" value="Chromosome"/>
</dbReference>
<dbReference type="SUPFAM" id="SSF103256">
    <property type="entry name" value="Hypothetical protein TM0160"/>
    <property type="match status" value="1"/>
</dbReference>
<dbReference type="Pfam" id="PF02577">
    <property type="entry name" value="BFN_dom"/>
    <property type="match status" value="1"/>
</dbReference>
<name>A0A5K7ZQI0_9BACT</name>